<dbReference type="InterPro" id="IPR027995">
    <property type="entry name" value="Galactosyl_T_N"/>
</dbReference>
<dbReference type="GO" id="GO:0046525">
    <property type="term" value="F:xylosylprotein 4-beta-galactosyltransferase activity"/>
    <property type="evidence" value="ECO:0007669"/>
    <property type="project" value="TreeGrafter"/>
</dbReference>
<evidence type="ECO:0000313" key="5">
    <source>
        <dbReference type="Proteomes" id="UP000440578"/>
    </source>
</evidence>
<comment type="caution">
    <text evidence="4">The sequence shown here is derived from an EMBL/GenBank/DDBJ whole genome shotgun (WGS) entry which is preliminary data.</text>
</comment>
<feature type="compositionally biased region" description="Low complexity" evidence="2">
    <location>
        <begin position="41"/>
        <end position="56"/>
    </location>
</feature>
<comment type="cofactor">
    <cofactor evidence="1">
        <name>Mn(2+)</name>
        <dbReference type="ChEBI" id="CHEBI:29035"/>
    </cofactor>
</comment>
<comment type="similarity">
    <text evidence="1">Belongs to the glycosyltransferase 7 family.</text>
</comment>
<dbReference type="Proteomes" id="UP000440578">
    <property type="component" value="Unassembled WGS sequence"/>
</dbReference>
<keyword evidence="1" id="KW-0812">Transmembrane</keyword>
<feature type="compositionally biased region" description="Basic and acidic residues" evidence="2">
    <location>
        <begin position="281"/>
        <end position="291"/>
    </location>
</feature>
<evidence type="ECO:0000259" key="3">
    <source>
        <dbReference type="Pfam" id="PF13733"/>
    </source>
</evidence>
<keyword evidence="1" id="KW-0479">Metal-binding</keyword>
<comment type="pathway">
    <text evidence="1">Protein modification; protein glycosylation.</text>
</comment>
<sequence>MRITTVVSSRLFLSIVIVVLLFFIAVLLTRSDEAVCPPPAAAAEQSPPEPVAEVTPSPSPSSPAPSGGRPPEPDTSSWDNHTLAVVVPFRDRFEEMLIFVPYMHRFLNFQKVKHRIYIVNQIDAYRFNRASLINVGYLRAREHCDYMAMHDVDLLPLNRNLSYRFPGERLFHVASPEYHPRYHYPKFVGGILIVTMEHFPEGTSTDRRVRKRDMEKCFNQAAVTHKRDRITGVHSVDYKILKANKLTIDGAEVEVLNVRLECDHERTPWCDCSGQAAEQEAAARRAEDSGKAADAAKPAGKSG</sequence>
<feature type="compositionally biased region" description="Low complexity" evidence="2">
    <location>
        <begin position="292"/>
        <end position="303"/>
    </location>
</feature>
<feature type="region of interest" description="Disordered" evidence="2">
    <location>
        <begin position="280"/>
        <end position="303"/>
    </location>
</feature>
<evidence type="ECO:0000256" key="1">
    <source>
        <dbReference type="RuleBase" id="RU368121"/>
    </source>
</evidence>
<evidence type="ECO:0000313" key="4">
    <source>
        <dbReference type="EMBL" id="KAF0297657.1"/>
    </source>
</evidence>
<dbReference type="UniPathway" id="UPA00378"/>
<dbReference type="OrthoDB" id="6020664at2759"/>
<comment type="subcellular location">
    <subcellularLocation>
        <location evidence="1">Membrane</location>
        <topology evidence="1">Single-pass type II membrane protein</topology>
    </subcellularLocation>
</comment>
<feature type="region of interest" description="Disordered" evidence="2">
    <location>
        <begin position="38"/>
        <end position="77"/>
    </location>
</feature>
<dbReference type="Gene3D" id="3.90.550.10">
    <property type="entry name" value="Spore Coat Polysaccharide Biosynthesis Protein SpsA, Chain A"/>
    <property type="match status" value="2"/>
</dbReference>
<dbReference type="GO" id="GO:0016020">
    <property type="term" value="C:membrane"/>
    <property type="evidence" value="ECO:0007669"/>
    <property type="project" value="UniProtKB-SubCell"/>
</dbReference>
<dbReference type="InterPro" id="IPR003859">
    <property type="entry name" value="Galactosyl_T"/>
</dbReference>
<accession>A0A6A4VND1</accession>
<dbReference type="GO" id="GO:0046872">
    <property type="term" value="F:metal ion binding"/>
    <property type="evidence" value="ECO:0007669"/>
    <property type="project" value="UniProtKB-UniRule"/>
</dbReference>
<dbReference type="Pfam" id="PF13733">
    <property type="entry name" value="Glyco_transf_7N"/>
    <property type="match status" value="1"/>
</dbReference>
<proteinExistence type="inferred from homology"/>
<protein>
    <recommendedName>
        <fullName evidence="1">Beta-1,4-N-acetylgalactosaminyltransferase</fullName>
        <ecNumber evidence="1">2.4.1.-</ecNumber>
    </recommendedName>
    <alternativeName>
        <fullName evidence="1">Beta-4-GalNAcT</fullName>
    </alternativeName>
</protein>
<keyword evidence="1 4" id="KW-0328">Glycosyltransferase</keyword>
<dbReference type="EC" id="2.4.1.-" evidence="1"/>
<keyword evidence="1" id="KW-0735">Signal-anchor</keyword>
<keyword evidence="1" id="KW-0472">Membrane</keyword>
<dbReference type="GO" id="GO:0005794">
    <property type="term" value="C:Golgi apparatus"/>
    <property type="evidence" value="ECO:0007669"/>
    <property type="project" value="TreeGrafter"/>
</dbReference>
<keyword evidence="5" id="KW-1185">Reference proteome</keyword>
<feature type="domain" description="Galactosyltransferase N-terminal" evidence="3">
    <location>
        <begin position="79"/>
        <end position="163"/>
    </location>
</feature>
<comment type="function">
    <text evidence="1">Catalyzes the transfer of galactose onto proteins or lipids.</text>
</comment>
<keyword evidence="1" id="KW-1133">Transmembrane helix</keyword>
<keyword evidence="1" id="KW-0325">Glycoprotein</keyword>
<dbReference type="GO" id="GO:0030166">
    <property type="term" value="P:proteoglycan biosynthetic process"/>
    <property type="evidence" value="ECO:0007669"/>
    <property type="project" value="TreeGrafter"/>
</dbReference>
<keyword evidence="1" id="KW-0464">Manganese</keyword>
<dbReference type="PANTHER" id="PTHR19300:SF30">
    <property type="entry name" value="BETA-1,4-GALACTOSYLTRANSFERASE 7"/>
    <property type="match status" value="1"/>
</dbReference>
<organism evidence="4 5">
    <name type="scientific">Amphibalanus amphitrite</name>
    <name type="common">Striped barnacle</name>
    <name type="synonym">Balanus amphitrite</name>
    <dbReference type="NCBI Taxonomy" id="1232801"/>
    <lineage>
        <taxon>Eukaryota</taxon>
        <taxon>Metazoa</taxon>
        <taxon>Ecdysozoa</taxon>
        <taxon>Arthropoda</taxon>
        <taxon>Crustacea</taxon>
        <taxon>Multicrustacea</taxon>
        <taxon>Cirripedia</taxon>
        <taxon>Thoracica</taxon>
        <taxon>Thoracicalcarea</taxon>
        <taxon>Balanomorpha</taxon>
        <taxon>Balanoidea</taxon>
        <taxon>Balanidae</taxon>
        <taxon>Amphibalaninae</taxon>
        <taxon>Amphibalanus</taxon>
    </lineage>
</organism>
<dbReference type="SUPFAM" id="SSF53448">
    <property type="entry name" value="Nucleotide-diphospho-sugar transferases"/>
    <property type="match status" value="1"/>
</dbReference>
<dbReference type="EMBL" id="VIIS01001477">
    <property type="protein sequence ID" value="KAF0297657.1"/>
    <property type="molecule type" value="Genomic_DNA"/>
</dbReference>
<dbReference type="GO" id="GO:0005975">
    <property type="term" value="P:carbohydrate metabolic process"/>
    <property type="evidence" value="ECO:0007669"/>
    <property type="project" value="InterPro"/>
</dbReference>
<dbReference type="PRINTS" id="PR02050">
    <property type="entry name" value="B14GALTRFASE"/>
</dbReference>
<dbReference type="AlphaFoldDB" id="A0A6A4VND1"/>
<evidence type="ECO:0000256" key="2">
    <source>
        <dbReference type="SAM" id="MobiDB-lite"/>
    </source>
</evidence>
<keyword evidence="1 4" id="KW-0808">Transferase</keyword>
<name>A0A6A4VND1_AMPAM</name>
<dbReference type="PANTHER" id="PTHR19300">
    <property type="entry name" value="BETA-1,4-GALACTOSYLTRANSFERASE"/>
    <property type="match status" value="1"/>
</dbReference>
<dbReference type="InterPro" id="IPR029044">
    <property type="entry name" value="Nucleotide-diphossugar_trans"/>
</dbReference>
<feature type="transmembrane region" description="Helical" evidence="1">
    <location>
        <begin position="12"/>
        <end position="29"/>
    </location>
</feature>
<reference evidence="4 5" key="1">
    <citation type="submission" date="2019-07" db="EMBL/GenBank/DDBJ databases">
        <title>Draft genome assembly of a fouling barnacle, Amphibalanus amphitrite (Darwin, 1854): The first reference genome for Thecostraca.</title>
        <authorList>
            <person name="Kim W."/>
        </authorList>
    </citation>
    <scope>NUCLEOTIDE SEQUENCE [LARGE SCALE GENOMIC DNA]</scope>
    <source>
        <strain evidence="4">SNU_AA5</strain>
        <tissue evidence="4">Soma without cirri and trophi</tissue>
    </source>
</reference>
<gene>
    <name evidence="4" type="primary">B4galt7</name>
    <name evidence="4" type="ORF">FJT64_004868</name>
</gene>